<dbReference type="Proteomes" id="UP000798808">
    <property type="component" value="Unassembled WGS sequence"/>
</dbReference>
<protein>
    <submittedName>
        <fullName evidence="8">Sterol desaturase family protein</fullName>
    </submittedName>
</protein>
<accession>A0ABW9RS63</accession>
<gene>
    <name evidence="8" type="ORF">E1163_14425</name>
</gene>
<dbReference type="EMBL" id="SMLW01000566">
    <property type="protein sequence ID" value="MTI26149.1"/>
    <property type="molecule type" value="Genomic_DNA"/>
</dbReference>
<evidence type="ECO:0000256" key="2">
    <source>
        <dbReference type="ARBA" id="ARBA00022692"/>
    </source>
</evidence>
<proteinExistence type="predicted"/>
<feature type="domain" description="Fatty acid hydroxylase" evidence="7">
    <location>
        <begin position="118"/>
        <end position="254"/>
    </location>
</feature>
<feature type="transmembrane region" description="Helical" evidence="6">
    <location>
        <begin position="61"/>
        <end position="80"/>
    </location>
</feature>
<evidence type="ECO:0000256" key="1">
    <source>
        <dbReference type="ARBA" id="ARBA00004370"/>
    </source>
</evidence>
<keyword evidence="2 6" id="KW-0812">Transmembrane</keyword>
<feature type="region of interest" description="Disordered" evidence="5">
    <location>
        <begin position="289"/>
        <end position="316"/>
    </location>
</feature>
<dbReference type="InterPro" id="IPR006694">
    <property type="entry name" value="Fatty_acid_hydroxylase"/>
</dbReference>
<name>A0ABW9RS63_9BACT</name>
<evidence type="ECO:0000256" key="3">
    <source>
        <dbReference type="ARBA" id="ARBA00022989"/>
    </source>
</evidence>
<evidence type="ECO:0000259" key="7">
    <source>
        <dbReference type="Pfam" id="PF04116"/>
    </source>
</evidence>
<dbReference type="RefSeq" id="WP_155173020.1">
    <property type="nucleotide sequence ID" value="NZ_BAAAFL010000053.1"/>
</dbReference>
<feature type="transmembrane region" description="Helical" evidence="6">
    <location>
        <begin position="30"/>
        <end position="49"/>
    </location>
</feature>
<evidence type="ECO:0000313" key="9">
    <source>
        <dbReference type="Proteomes" id="UP000798808"/>
    </source>
</evidence>
<comment type="caution">
    <text evidence="8">The sequence shown here is derived from an EMBL/GenBank/DDBJ whole genome shotgun (WGS) entry which is preliminary data.</text>
</comment>
<comment type="subcellular location">
    <subcellularLocation>
        <location evidence="1">Membrane</location>
    </subcellularLocation>
</comment>
<sequence>MNYLQLIADSYTGYANYLWQEITSPSWHNYFYWLIAVSLFFFGVEWFRPWRKDQPPFRKDFWLDVFYMFFNFFLFSLIIYNAASNVVVQFFNDLLASIGITNLLAFEVMSWPVWAHLLIGFVVRDFVQWWVHRLLHKVPALWEFHKVHHSVEQMGFAAHLRFHWMENIVYRTIEYIPLALIGIGLRDFFIIHIFTLAVGHFNHSNFKLNLGPLKYIFNNPQMHIWHHAYDLPKDKPLGVNFGLTLSIWDYLFKTDYIPYDGKDIRLGFPGIEQFPKGFVKQNLHGLTRSKASSAPHEAGTKAALQPIAPEKDKLAT</sequence>
<keyword evidence="3 6" id="KW-1133">Transmembrane helix</keyword>
<evidence type="ECO:0000256" key="4">
    <source>
        <dbReference type="ARBA" id="ARBA00023136"/>
    </source>
</evidence>
<dbReference type="PANTHER" id="PTHR11863">
    <property type="entry name" value="STEROL DESATURASE"/>
    <property type="match status" value="1"/>
</dbReference>
<evidence type="ECO:0000256" key="5">
    <source>
        <dbReference type="SAM" id="MobiDB-lite"/>
    </source>
</evidence>
<reference evidence="8 9" key="1">
    <citation type="submission" date="2019-02" db="EMBL/GenBank/DDBJ databases">
        <authorList>
            <person name="Goldberg S.R."/>
            <person name="Haltli B.A."/>
            <person name="Correa H."/>
            <person name="Russell K.G."/>
        </authorList>
    </citation>
    <scope>NUCLEOTIDE SEQUENCE [LARGE SCALE GENOMIC DNA]</scope>
    <source>
        <strain evidence="8 9">JCM 16186</strain>
    </source>
</reference>
<organism evidence="8 9">
    <name type="scientific">Fulvivirga kasyanovii</name>
    <dbReference type="NCBI Taxonomy" id="396812"/>
    <lineage>
        <taxon>Bacteria</taxon>
        <taxon>Pseudomonadati</taxon>
        <taxon>Bacteroidota</taxon>
        <taxon>Cytophagia</taxon>
        <taxon>Cytophagales</taxon>
        <taxon>Fulvivirgaceae</taxon>
        <taxon>Fulvivirga</taxon>
    </lineage>
</organism>
<dbReference type="InterPro" id="IPR050307">
    <property type="entry name" value="Sterol_Desaturase_Related"/>
</dbReference>
<feature type="transmembrane region" description="Helical" evidence="6">
    <location>
        <begin position="86"/>
        <end position="106"/>
    </location>
</feature>
<evidence type="ECO:0000256" key="6">
    <source>
        <dbReference type="SAM" id="Phobius"/>
    </source>
</evidence>
<keyword evidence="4 6" id="KW-0472">Membrane</keyword>
<dbReference type="Pfam" id="PF04116">
    <property type="entry name" value="FA_hydroxylase"/>
    <property type="match status" value="1"/>
</dbReference>
<keyword evidence="9" id="KW-1185">Reference proteome</keyword>
<evidence type="ECO:0000313" key="8">
    <source>
        <dbReference type="EMBL" id="MTI26149.1"/>
    </source>
</evidence>